<evidence type="ECO:0000313" key="2">
    <source>
        <dbReference type="Proteomes" id="UP000646776"/>
    </source>
</evidence>
<reference evidence="1" key="2">
    <citation type="submission" date="2020-09" db="EMBL/GenBank/DDBJ databases">
        <authorList>
            <person name="Sun Q."/>
            <person name="Ohkuma M."/>
        </authorList>
    </citation>
    <scope>NUCLEOTIDE SEQUENCE</scope>
    <source>
        <strain evidence="1">JCM 4125</strain>
    </source>
</reference>
<name>A0A918M055_9ACTN</name>
<dbReference type="Proteomes" id="UP000646776">
    <property type="component" value="Unassembled WGS sequence"/>
</dbReference>
<organism evidence="1 2">
    <name type="scientific">Streptomyces phaeofaciens</name>
    <dbReference type="NCBI Taxonomy" id="68254"/>
    <lineage>
        <taxon>Bacteria</taxon>
        <taxon>Bacillati</taxon>
        <taxon>Actinomycetota</taxon>
        <taxon>Actinomycetes</taxon>
        <taxon>Kitasatosporales</taxon>
        <taxon>Streptomycetaceae</taxon>
        <taxon>Streptomyces</taxon>
    </lineage>
</organism>
<evidence type="ECO:0000313" key="1">
    <source>
        <dbReference type="EMBL" id="GGT90217.1"/>
    </source>
</evidence>
<reference evidence="1" key="1">
    <citation type="journal article" date="2014" name="Int. J. Syst. Evol. Microbiol.">
        <title>Complete genome sequence of Corynebacterium casei LMG S-19264T (=DSM 44701T), isolated from a smear-ripened cheese.</title>
        <authorList>
            <consortium name="US DOE Joint Genome Institute (JGI-PGF)"/>
            <person name="Walter F."/>
            <person name="Albersmeier A."/>
            <person name="Kalinowski J."/>
            <person name="Ruckert C."/>
        </authorList>
    </citation>
    <scope>NUCLEOTIDE SEQUENCE</scope>
    <source>
        <strain evidence="1">JCM 4125</strain>
    </source>
</reference>
<keyword evidence="2" id="KW-1185">Reference proteome</keyword>
<sequence length="74" mass="8075">MLGDALTAAGSVDSPTLWWHGSYGDRRWARATGAEHTISEHESGLESPVRGEVKVRPWTTAPTTRSVNWLDAQG</sequence>
<dbReference type="AlphaFoldDB" id="A0A918M055"/>
<accession>A0A918M055</accession>
<dbReference type="EMBL" id="BMSA01000037">
    <property type="protein sequence ID" value="GGT90217.1"/>
    <property type="molecule type" value="Genomic_DNA"/>
</dbReference>
<gene>
    <name evidence="1" type="ORF">GCM10010226_80490</name>
</gene>
<proteinExistence type="predicted"/>
<protein>
    <submittedName>
        <fullName evidence="1">Uncharacterized protein</fullName>
    </submittedName>
</protein>
<comment type="caution">
    <text evidence="1">The sequence shown here is derived from an EMBL/GenBank/DDBJ whole genome shotgun (WGS) entry which is preliminary data.</text>
</comment>